<accession>A0A9W7FWR2</accession>
<dbReference type="AlphaFoldDB" id="A0A9W7FWR2"/>
<evidence type="ECO:0000313" key="2">
    <source>
        <dbReference type="Proteomes" id="UP001165065"/>
    </source>
</evidence>
<comment type="caution">
    <text evidence="1">The sequence shown here is derived from an EMBL/GenBank/DDBJ whole genome shotgun (WGS) entry which is preliminary data.</text>
</comment>
<dbReference type="InterPro" id="IPR036770">
    <property type="entry name" value="Ankyrin_rpt-contain_sf"/>
</dbReference>
<dbReference type="SUPFAM" id="SSF48403">
    <property type="entry name" value="Ankyrin repeat"/>
    <property type="match status" value="1"/>
</dbReference>
<protein>
    <submittedName>
        <fullName evidence="1">Uncharacterized protein</fullName>
    </submittedName>
</protein>
<evidence type="ECO:0000313" key="1">
    <source>
        <dbReference type="EMBL" id="GMI20576.1"/>
    </source>
</evidence>
<dbReference type="EMBL" id="BRYA01000516">
    <property type="protein sequence ID" value="GMI20576.1"/>
    <property type="molecule type" value="Genomic_DNA"/>
</dbReference>
<name>A0A9W7FWR2_9STRA</name>
<dbReference type="Gene3D" id="1.25.40.20">
    <property type="entry name" value="Ankyrin repeat-containing domain"/>
    <property type="match status" value="1"/>
</dbReference>
<keyword evidence="2" id="KW-1185">Reference proteome</keyword>
<organism evidence="1 2">
    <name type="scientific">Triparma columacea</name>
    <dbReference type="NCBI Taxonomy" id="722753"/>
    <lineage>
        <taxon>Eukaryota</taxon>
        <taxon>Sar</taxon>
        <taxon>Stramenopiles</taxon>
        <taxon>Ochrophyta</taxon>
        <taxon>Bolidophyceae</taxon>
        <taxon>Parmales</taxon>
        <taxon>Triparmaceae</taxon>
        <taxon>Triparma</taxon>
    </lineage>
</organism>
<dbReference type="OrthoDB" id="20872at2759"/>
<reference evidence="2" key="1">
    <citation type="journal article" date="2023" name="Commun. Biol.">
        <title>Genome analysis of Parmales, the sister group of diatoms, reveals the evolutionary specialization of diatoms from phago-mixotrophs to photoautotrophs.</title>
        <authorList>
            <person name="Ban H."/>
            <person name="Sato S."/>
            <person name="Yoshikawa S."/>
            <person name="Yamada K."/>
            <person name="Nakamura Y."/>
            <person name="Ichinomiya M."/>
            <person name="Sato N."/>
            <person name="Blanc-Mathieu R."/>
            <person name="Endo H."/>
            <person name="Kuwata A."/>
            <person name="Ogata H."/>
        </authorList>
    </citation>
    <scope>NUCLEOTIDE SEQUENCE [LARGE SCALE GENOMIC DNA]</scope>
</reference>
<proteinExistence type="predicted"/>
<gene>
    <name evidence="1" type="ORF">TrCOL_g1105</name>
</gene>
<dbReference type="Proteomes" id="UP001165065">
    <property type="component" value="Unassembled WGS sequence"/>
</dbReference>
<sequence>MRDLDNDVRDNVHVRVSNGINEAESTCWSSRVVDRAWHKLLRVERSMLSKDMNKKTDNDASVNLVNDISFPNSYKVVGREELEDMLVDLWGEYLKEMEEGEEMKEAVGGSMEEAMEAPMITQTFSLSYKRPTAVIASTSRSSVLSFSCHHVSCSYRGIVRDLRHHYCGKHGATWNEAVMETMKYQDDMLVIARGGRGGDRETHAQPQVGKKQALHDPITSAVISGDISKLRTLLPPLSPSSPPPPPPDSNILLNVSRSSSPIPVLNYLLTTLNFPLNARQSGSRGWGGRHLLHWTMRNRNLPLLNHLLSLPPEAGLDLDPVTEDGTGCLEYGVYGGFVEGCEAYRRKAVEEGVWERVRGRRNKYGCNAALWAGLGKWCVGGGGEVERVWSWVFDNLGEGEVYARNGNGHTVMHKLAQRGAGEAAKVVGRWWKGGWGRDNDGLMPSDLARAEGWKEGEIWFREEEERRGCV</sequence>